<evidence type="ECO:0000313" key="2">
    <source>
        <dbReference type="EMBL" id="AEP02329.1"/>
    </source>
</evidence>
<reference evidence="2 3" key="1">
    <citation type="journal article" date="2011" name="Stand. Genomic Sci.">
        <title>Complete Genome Sequence of a thermotolerant sporogenic lactic acid bacterium, Bacillus coagulans strain 36D1.</title>
        <authorList>
            <person name="Rhee M.S."/>
            <person name="Moritz B.E."/>
            <person name="Xie G."/>
            <person name="Glavina Del Rio T."/>
            <person name="Dalin E."/>
            <person name="Tice H."/>
            <person name="Bruce D."/>
            <person name="Goodwin L."/>
            <person name="Chertkov O."/>
            <person name="Brettin T."/>
            <person name="Han C."/>
            <person name="Detter C."/>
            <person name="Pitluck S."/>
            <person name="Land M.L."/>
            <person name="Patel M."/>
            <person name="Ou M."/>
            <person name="Harbrucker R."/>
            <person name="Ingram L.O."/>
            <person name="Shanmugam K.T."/>
        </authorList>
    </citation>
    <scope>NUCLEOTIDE SEQUENCE [LARGE SCALE GENOMIC DNA]</scope>
    <source>
        <strain evidence="2 3">36D1</strain>
    </source>
</reference>
<evidence type="ECO:0000313" key="3">
    <source>
        <dbReference type="Proteomes" id="UP000009283"/>
    </source>
</evidence>
<protein>
    <submittedName>
        <fullName evidence="2">Uncharacterized protein</fullName>
    </submittedName>
</protein>
<accession>G2TPY3</accession>
<feature type="region of interest" description="Disordered" evidence="1">
    <location>
        <begin position="1"/>
        <end position="28"/>
    </location>
</feature>
<organism evidence="2 3">
    <name type="scientific">Heyndrickxia coagulans 36D1</name>
    <dbReference type="NCBI Taxonomy" id="345219"/>
    <lineage>
        <taxon>Bacteria</taxon>
        <taxon>Bacillati</taxon>
        <taxon>Bacillota</taxon>
        <taxon>Bacilli</taxon>
        <taxon>Bacillales</taxon>
        <taxon>Bacillaceae</taxon>
        <taxon>Heyndrickxia</taxon>
    </lineage>
</organism>
<dbReference type="HOGENOM" id="CLU_1718643_0_0_9"/>
<proteinExistence type="predicted"/>
<sequence>MPKNIANKQNDECSTHDIHHKSGHMPPHSPLSHYNRILIYFKHFKNSENPLLLPVQMNAALFKIWAEKLFPYQYVVFFSFICYNSINVKPEFRKKSLRTTDNMKLPAAIFFYSLHLQLLKNFPKEAYVLKKEQWVNKEEVIAYENQNFQLHY</sequence>
<dbReference type="AlphaFoldDB" id="G2TPY3"/>
<gene>
    <name evidence="2" type="ORF">Bcoa_3157</name>
</gene>
<dbReference type="KEGG" id="bag:Bcoa_3157"/>
<dbReference type="EMBL" id="CP003056">
    <property type="protein sequence ID" value="AEP02329.1"/>
    <property type="molecule type" value="Genomic_DNA"/>
</dbReference>
<evidence type="ECO:0000256" key="1">
    <source>
        <dbReference type="SAM" id="MobiDB-lite"/>
    </source>
</evidence>
<dbReference type="Proteomes" id="UP000009283">
    <property type="component" value="Chromosome"/>
</dbReference>
<name>G2TPY3_HEYCO</name>